<reference evidence="1 2" key="1">
    <citation type="submission" date="2014-06" db="EMBL/GenBank/DDBJ databases">
        <authorList>
            <consortium name="DOE Joint Genome Institute"/>
            <person name="Kuo A."/>
            <person name="Kohler A."/>
            <person name="Nagy L.G."/>
            <person name="Floudas D."/>
            <person name="Copeland A."/>
            <person name="Barry K.W."/>
            <person name="Cichocki N."/>
            <person name="Veneault-Fourrey C."/>
            <person name="LaButti K."/>
            <person name="Lindquist E.A."/>
            <person name="Lipzen A."/>
            <person name="Lundell T."/>
            <person name="Morin E."/>
            <person name="Murat C."/>
            <person name="Sun H."/>
            <person name="Tunlid A."/>
            <person name="Henrissat B."/>
            <person name="Grigoriev I.V."/>
            <person name="Hibbett D.S."/>
            <person name="Martin F."/>
            <person name="Nordberg H.P."/>
            <person name="Cantor M.N."/>
            <person name="Hua S.X."/>
        </authorList>
    </citation>
    <scope>NUCLEOTIDE SEQUENCE [LARGE SCALE GENOMIC DNA]</scope>
    <source>
        <strain evidence="1 2">ATCC 200175</strain>
    </source>
</reference>
<reference evidence="2" key="2">
    <citation type="submission" date="2015-01" db="EMBL/GenBank/DDBJ databases">
        <title>Evolutionary Origins and Diversification of the Mycorrhizal Mutualists.</title>
        <authorList>
            <consortium name="DOE Joint Genome Institute"/>
            <consortium name="Mycorrhizal Genomics Consortium"/>
            <person name="Kohler A."/>
            <person name="Kuo A."/>
            <person name="Nagy L.G."/>
            <person name="Floudas D."/>
            <person name="Copeland A."/>
            <person name="Barry K.W."/>
            <person name="Cichocki N."/>
            <person name="Veneault-Fourrey C."/>
            <person name="LaButti K."/>
            <person name="Lindquist E.A."/>
            <person name="Lipzen A."/>
            <person name="Lundell T."/>
            <person name="Morin E."/>
            <person name="Murat C."/>
            <person name="Riley R."/>
            <person name="Ohm R."/>
            <person name="Sun H."/>
            <person name="Tunlid A."/>
            <person name="Henrissat B."/>
            <person name="Grigoriev I.V."/>
            <person name="Hibbett D.S."/>
            <person name="Martin F."/>
        </authorList>
    </citation>
    <scope>NUCLEOTIDE SEQUENCE [LARGE SCALE GENOMIC DNA]</scope>
    <source>
        <strain evidence="2">ATCC 200175</strain>
    </source>
</reference>
<organism evidence="1 2">
    <name type="scientific">Paxillus involutus ATCC 200175</name>
    <dbReference type="NCBI Taxonomy" id="664439"/>
    <lineage>
        <taxon>Eukaryota</taxon>
        <taxon>Fungi</taxon>
        <taxon>Dikarya</taxon>
        <taxon>Basidiomycota</taxon>
        <taxon>Agaricomycotina</taxon>
        <taxon>Agaricomycetes</taxon>
        <taxon>Agaricomycetidae</taxon>
        <taxon>Boletales</taxon>
        <taxon>Paxilineae</taxon>
        <taxon>Paxillaceae</taxon>
        <taxon>Paxillus</taxon>
    </lineage>
</organism>
<name>A0A0C9TQ96_PAXIN</name>
<sequence length="280" mass="31736">MISDPLDPYIFTARFFPLNFHPFADFGAVLHAGIAAEFEEHGGLHDDNANDNNEARVTRAYHIQLFNDWAKTVPGFSNLITKFKTDPEVLDSFIDMMVTAAYGGRTDDTGSLKYDGLIYMLKDLIKDKIEPPIPKTRNGSKADHGWNHGTIACLLCPMRDVEDFDADSQAYTDLVKCGFLHGYTLVQTWHHISTGPSSAFHKSRQATKPSKGRMHGLQAPNICNIMYTTVQAYFTMSNEETWTSNVGTVDLADMYYTVVDMIERKSEELWVKELLDFWKE</sequence>
<protein>
    <submittedName>
        <fullName evidence="1">Uncharacterized protein</fullName>
    </submittedName>
</protein>
<dbReference type="InterPro" id="IPR046521">
    <property type="entry name" value="DUF6698"/>
</dbReference>
<proteinExistence type="predicted"/>
<keyword evidence="2" id="KW-1185">Reference proteome</keyword>
<accession>A0A0C9TQ96</accession>
<evidence type="ECO:0000313" key="2">
    <source>
        <dbReference type="Proteomes" id="UP000053647"/>
    </source>
</evidence>
<dbReference type="HOGENOM" id="CLU_035918_2_0_1"/>
<dbReference type="AlphaFoldDB" id="A0A0C9TQ96"/>
<dbReference type="Pfam" id="PF20414">
    <property type="entry name" value="DUF6698"/>
    <property type="match status" value="2"/>
</dbReference>
<dbReference type="OrthoDB" id="2675584at2759"/>
<dbReference type="EMBL" id="KN819424">
    <property type="protein sequence ID" value="KIJ09952.1"/>
    <property type="molecule type" value="Genomic_DNA"/>
</dbReference>
<dbReference type="Proteomes" id="UP000053647">
    <property type="component" value="Unassembled WGS sequence"/>
</dbReference>
<evidence type="ECO:0000313" key="1">
    <source>
        <dbReference type="EMBL" id="KIJ09952.1"/>
    </source>
</evidence>
<gene>
    <name evidence="1" type="ORF">PAXINDRAFT_157757</name>
</gene>